<accession>A0AAD9X0W6</accession>
<organism evidence="1 2">
    <name type="scientific">Dipteronia dyeriana</name>
    <dbReference type="NCBI Taxonomy" id="168575"/>
    <lineage>
        <taxon>Eukaryota</taxon>
        <taxon>Viridiplantae</taxon>
        <taxon>Streptophyta</taxon>
        <taxon>Embryophyta</taxon>
        <taxon>Tracheophyta</taxon>
        <taxon>Spermatophyta</taxon>
        <taxon>Magnoliopsida</taxon>
        <taxon>eudicotyledons</taxon>
        <taxon>Gunneridae</taxon>
        <taxon>Pentapetalae</taxon>
        <taxon>rosids</taxon>
        <taxon>malvids</taxon>
        <taxon>Sapindales</taxon>
        <taxon>Sapindaceae</taxon>
        <taxon>Hippocastanoideae</taxon>
        <taxon>Acereae</taxon>
        <taxon>Dipteronia</taxon>
    </lineage>
</organism>
<dbReference type="InterPro" id="IPR025322">
    <property type="entry name" value="PADRE_dom"/>
</dbReference>
<dbReference type="Pfam" id="PF14009">
    <property type="entry name" value="PADRE"/>
    <property type="match status" value="1"/>
</dbReference>
<sequence>MGNYTSSCIYEHSRSHKTKIIDSNGHQREVNVPIKAAEVMIEEPGHVICPVDELLRTHRVSPMKADDGLLAGKVYVLFSVARVNRKVKEEELETLINKADRKKRSLLRRRRKSTSGEAKVLLAVNEEVRDEEGQFTVSGGTDTGFSGYRLGNPKLWSPVLAAIPEINVLNP</sequence>
<keyword evidence="2" id="KW-1185">Reference proteome</keyword>
<dbReference type="AlphaFoldDB" id="A0AAD9X0W6"/>
<dbReference type="EMBL" id="JANJYI010000005">
    <property type="protein sequence ID" value="KAK2649637.1"/>
    <property type="molecule type" value="Genomic_DNA"/>
</dbReference>
<evidence type="ECO:0000313" key="2">
    <source>
        <dbReference type="Proteomes" id="UP001280121"/>
    </source>
</evidence>
<dbReference type="Proteomes" id="UP001280121">
    <property type="component" value="Unassembled WGS sequence"/>
</dbReference>
<reference evidence="1" key="1">
    <citation type="journal article" date="2023" name="Plant J.">
        <title>Genome sequences and population genomics provide insights into the demographic history, inbreeding, and mutation load of two 'living fossil' tree species of Dipteronia.</title>
        <authorList>
            <person name="Feng Y."/>
            <person name="Comes H.P."/>
            <person name="Chen J."/>
            <person name="Zhu S."/>
            <person name="Lu R."/>
            <person name="Zhang X."/>
            <person name="Li P."/>
            <person name="Qiu J."/>
            <person name="Olsen K.M."/>
            <person name="Qiu Y."/>
        </authorList>
    </citation>
    <scope>NUCLEOTIDE SEQUENCE</scope>
    <source>
        <strain evidence="1">KIB01</strain>
    </source>
</reference>
<proteinExistence type="predicted"/>
<name>A0AAD9X0W6_9ROSI</name>
<dbReference type="PANTHER" id="PTHR33052">
    <property type="entry name" value="DUF4228 DOMAIN PROTEIN-RELATED"/>
    <property type="match status" value="1"/>
</dbReference>
<evidence type="ECO:0000313" key="1">
    <source>
        <dbReference type="EMBL" id="KAK2649637.1"/>
    </source>
</evidence>
<protein>
    <submittedName>
        <fullName evidence="1">Uncharacterized protein</fullName>
    </submittedName>
</protein>
<gene>
    <name evidence="1" type="ORF">Ddye_017126</name>
</gene>
<comment type="caution">
    <text evidence="1">The sequence shown here is derived from an EMBL/GenBank/DDBJ whole genome shotgun (WGS) entry which is preliminary data.</text>
</comment>